<gene>
    <name evidence="6" type="ORF">SKA53_07726</name>
</gene>
<dbReference type="CDD" id="cd01949">
    <property type="entry name" value="GGDEF"/>
    <property type="match status" value="1"/>
</dbReference>
<feature type="coiled-coil region" evidence="3">
    <location>
        <begin position="320"/>
        <end position="347"/>
    </location>
</feature>
<keyword evidence="4" id="KW-0812">Transmembrane</keyword>
<dbReference type="SUPFAM" id="SSF55073">
    <property type="entry name" value="Nucleotide cyclase"/>
    <property type="match status" value="1"/>
</dbReference>
<feature type="transmembrane region" description="Helical" evidence="4">
    <location>
        <begin position="27"/>
        <end position="49"/>
    </location>
</feature>
<dbReference type="GO" id="GO:0052621">
    <property type="term" value="F:diguanylate cyclase activity"/>
    <property type="evidence" value="ECO:0007669"/>
    <property type="project" value="UniProtKB-EC"/>
</dbReference>
<accession>A3V6W1</accession>
<dbReference type="PANTHER" id="PTHR45138:SF9">
    <property type="entry name" value="DIGUANYLATE CYCLASE DGCM-RELATED"/>
    <property type="match status" value="1"/>
</dbReference>
<evidence type="ECO:0000256" key="2">
    <source>
        <dbReference type="ARBA" id="ARBA00034247"/>
    </source>
</evidence>
<dbReference type="EMBL" id="AAMS01000006">
    <property type="protein sequence ID" value="EAQ05977.1"/>
    <property type="molecule type" value="Genomic_DNA"/>
</dbReference>
<feature type="transmembrane region" description="Helical" evidence="4">
    <location>
        <begin position="201"/>
        <end position="221"/>
    </location>
</feature>
<organism evidence="6 7">
    <name type="scientific">Yoonia vestfoldensis SKA53</name>
    <dbReference type="NCBI Taxonomy" id="314232"/>
    <lineage>
        <taxon>Bacteria</taxon>
        <taxon>Pseudomonadati</taxon>
        <taxon>Pseudomonadota</taxon>
        <taxon>Alphaproteobacteria</taxon>
        <taxon>Rhodobacterales</taxon>
        <taxon>Paracoccaceae</taxon>
        <taxon>Yoonia</taxon>
    </lineage>
</organism>
<dbReference type="Pfam" id="PF00990">
    <property type="entry name" value="GGDEF"/>
    <property type="match status" value="1"/>
</dbReference>
<dbReference type="EC" id="2.7.7.65" evidence="1"/>
<dbReference type="Proteomes" id="UP000004507">
    <property type="component" value="Unassembled WGS sequence"/>
</dbReference>
<dbReference type="eggNOG" id="COG2199">
    <property type="taxonomic scope" value="Bacteria"/>
</dbReference>
<evidence type="ECO:0000256" key="1">
    <source>
        <dbReference type="ARBA" id="ARBA00012528"/>
    </source>
</evidence>
<evidence type="ECO:0000313" key="7">
    <source>
        <dbReference type="Proteomes" id="UP000004507"/>
    </source>
</evidence>
<evidence type="ECO:0000313" key="6">
    <source>
        <dbReference type="EMBL" id="EAQ05977.1"/>
    </source>
</evidence>
<dbReference type="InterPro" id="IPR000160">
    <property type="entry name" value="GGDEF_dom"/>
</dbReference>
<evidence type="ECO:0000256" key="3">
    <source>
        <dbReference type="SAM" id="Coils"/>
    </source>
</evidence>
<sequence length="400" mass="45059">MKHFHDRIAPPKVTSTQTLWRNFSERLIGIVVFVIGLALITSFALRIGYVKQQVETLVSADRDQGLWTATQIQVELLEFEKLTHVAKSSPDTFENEVRTDFDILYSRLSQVLEPNIAIVFYEEGVSSIPTEIIDIRDQMAAIIDLNDNLNVQELEKLASFASNANHLWKSSIGLVLQENREYKVLVRQQMVETLKSVQSQLWMAVAISAALQLLVILILILRVKYQKARNHNLKDSLTGCASRAGLQYALKNSFNRTKSGFSVAVVDVNNLKMVNDKFGHKAGDLVIQSVGSALNKVSRGIDCTARIGGDEFVLLLDASVEQSELILERAREHLEKLSNTENFKKLEMQISFGVAYCPQPSQFNDAMSLADERMYRQKNAERKNKHSVIRLPPDNNIVGV</sequence>
<comment type="caution">
    <text evidence="6">The sequence shown here is derived from an EMBL/GenBank/DDBJ whole genome shotgun (WGS) entry which is preliminary data.</text>
</comment>
<keyword evidence="3" id="KW-0175">Coiled coil</keyword>
<protein>
    <recommendedName>
        <fullName evidence="1">diguanylate cyclase</fullName>
        <ecNumber evidence="1">2.7.7.65</ecNumber>
    </recommendedName>
</protein>
<dbReference type="NCBIfam" id="TIGR00254">
    <property type="entry name" value="GGDEF"/>
    <property type="match status" value="1"/>
</dbReference>
<dbReference type="HOGENOM" id="CLU_688489_0_0_5"/>
<proteinExistence type="predicted"/>
<dbReference type="STRING" id="314232.SKA53_07726"/>
<reference evidence="6 7" key="1">
    <citation type="submission" date="2006-01" db="EMBL/GenBank/DDBJ databases">
        <authorList>
            <person name="Hagstrom A."/>
            <person name="Ferriera S."/>
            <person name="Johnson J."/>
            <person name="Kravitz S."/>
            <person name="Halpern A."/>
            <person name="Remington K."/>
            <person name="Beeson K."/>
            <person name="Tran B."/>
            <person name="Rogers Y.-H."/>
            <person name="Friedman R."/>
            <person name="Venter J.C."/>
        </authorList>
    </citation>
    <scope>NUCLEOTIDE SEQUENCE [LARGE SCALE GENOMIC DNA]</scope>
    <source>
        <strain evidence="6 7">SKA53</strain>
    </source>
</reference>
<dbReference type="AlphaFoldDB" id="A3V6W1"/>
<evidence type="ECO:0000256" key="4">
    <source>
        <dbReference type="SAM" id="Phobius"/>
    </source>
</evidence>
<dbReference type="PROSITE" id="PS50887">
    <property type="entry name" value="GGDEF"/>
    <property type="match status" value="1"/>
</dbReference>
<comment type="catalytic activity">
    <reaction evidence="2">
        <text>2 GTP = 3',3'-c-di-GMP + 2 diphosphate</text>
        <dbReference type="Rhea" id="RHEA:24898"/>
        <dbReference type="ChEBI" id="CHEBI:33019"/>
        <dbReference type="ChEBI" id="CHEBI:37565"/>
        <dbReference type="ChEBI" id="CHEBI:58805"/>
        <dbReference type="EC" id="2.7.7.65"/>
    </reaction>
</comment>
<dbReference type="PANTHER" id="PTHR45138">
    <property type="entry name" value="REGULATORY COMPONENTS OF SENSORY TRANSDUCTION SYSTEM"/>
    <property type="match status" value="1"/>
</dbReference>
<keyword evidence="4" id="KW-1133">Transmembrane helix</keyword>
<dbReference type="InterPro" id="IPR029787">
    <property type="entry name" value="Nucleotide_cyclase"/>
</dbReference>
<keyword evidence="7" id="KW-1185">Reference proteome</keyword>
<dbReference type="Gene3D" id="3.30.70.270">
    <property type="match status" value="1"/>
</dbReference>
<keyword evidence="4" id="KW-0472">Membrane</keyword>
<dbReference type="InterPro" id="IPR043128">
    <property type="entry name" value="Rev_trsase/Diguanyl_cyclase"/>
</dbReference>
<feature type="domain" description="GGDEF" evidence="5">
    <location>
        <begin position="259"/>
        <end position="391"/>
    </location>
</feature>
<name>A3V6W1_9RHOB</name>
<dbReference type="SMART" id="SM00267">
    <property type="entry name" value="GGDEF"/>
    <property type="match status" value="1"/>
</dbReference>
<dbReference type="InterPro" id="IPR050469">
    <property type="entry name" value="Diguanylate_Cyclase"/>
</dbReference>
<dbReference type="OrthoDB" id="9812260at2"/>
<evidence type="ECO:0000259" key="5">
    <source>
        <dbReference type="PROSITE" id="PS50887"/>
    </source>
</evidence>